<comment type="caution">
    <text evidence="2">The sequence shown here is derived from an EMBL/GenBank/DDBJ whole genome shotgun (WGS) entry which is preliminary data.</text>
</comment>
<reference evidence="2 3" key="1">
    <citation type="submission" date="2023-09" db="EMBL/GenBank/DDBJ databases">
        <title>Whole genome shotgun sequencing (WGS) of Bosea sp. ZW T0_25, isolated from stored onions (Allium cepa).</title>
        <authorList>
            <person name="Stoll D.A."/>
            <person name="Huch M."/>
        </authorList>
    </citation>
    <scope>NUCLEOTIDE SEQUENCE [LARGE SCALE GENOMIC DNA]</scope>
    <source>
        <strain evidence="2 3">ZW T0_25</strain>
    </source>
</reference>
<keyword evidence="1" id="KW-0472">Membrane</keyword>
<gene>
    <name evidence="2" type="ORF">RKE40_14855</name>
</gene>
<proteinExistence type="predicted"/>
<organism evidence="2 3">
    <name type="scientific">Bosea rubneri</name>
    <dbReference type="NCBI Taxonomy" id="3075434"/>
    <lineage>
        <taxon>Bacteria</taxon>
        <taxon>Pseudomonadati</taxon>
        <taxon>Pseudomonadota</taxon>
        <taxon>Alphaproteobacteria</taxon>
        <taxon>Hyphomicrobiales</taxon>
        <taxon>Boseaceae</taxon>
        <taxon>Bosea</taxon>
    </lineage>
</organism>
<evidence type="ECO:0000313" key="2">
    <source>
        <dbReference type="EMBL" id="MDU0341175.1"/>
    </source>
</evidence>
<keyword evidence="3" id="KW-1185">Reference proteome</keyword>
<feature type="transmembrane region" description="Helical" evidence="1">
    <location>
        <begin position="13"/>
        <end position="34"/>
    </location>
</feature>
<dbReference type="InterPro" id="IPR018666">
    <property type="entry name" value="DUF2125"/>
</dbReference>
<dbReference type="Proteomes" id="UP001254257">
    <property type="component" value="Unassembled WGS sequence"/>
</dbReference>
<dbReference type="Pfam" id="PF09898">
    <property type="entry name" value="DUF2125"/>
    <property type="match status" value="1"/>
</dbReference>
<keyword evidence="1" id="KW-0812">Transmembrane</keyword>
<feature type="non-terminal residue" evidence="2">
    <location>
        <position position="280"/>
    </location>
</feature>
<protein>
    <submittedName>
        <fullName evidence="2">DUF2125 domain-containing protein</fullName>
    </submittedName>
</protein>
<dbReference type="RefSeq" id="WP_316019011.1">
    <property type="nucleotide sequence ID" value="NZ_JAWDID010000021.1"/>
</dbReference>
<sequence>MPAATTARRNSRFWLYAPFGLLALLAAGWSALWFMARGKVEQHLDAGIAREAAAGRNWTCRDRSIGGYPFRIEVRCAGVTLVSSRWGDEVKIETGPAVAVAQATAPGHLILQATGPLTATLPAKQNADLSWSALEASLRLTTSGFERISLVVREPVATLRTPDGADGSLRTESLRSALFEAHLRPNQQGYASQQAIDVALSTKGAVMPVLDGLLGDGAPSDLDVQATISQSFAFRRGFNPDALESWRTANGGIEITRLGLLKGSARLEASGRLGLDEAHR</sequence>
<evidence type="ECO:0000313" key="3">
    <source>
        <dbReference type="Proteomes" id="UP001254257"/>
    </source>
</evidence>
<evidence type="ECO:0000256" key="1">
    <source>
        <dbReference type="SAM" id="Phobius"/>
    </source>
</evidence>
<keyword evidence="1" id="KW-1133">Transmembrane helix</keyword>
<name>A0ABU3S9Y0_9HYPH</name>
<dbReference type="EMBL" id="JAWDID010000021">
    <property type="protein sequence ID" value="MDU0341175.1"/>
    <property type="molecule type" value="Genomic_DNA"/>
</dbReference>
<accession>A0ABU3S9Y0</accession>